<evidence type="ECO:0000256" key="7">
    <source>
        <dbReference type="ARBA" id="ARBA00022737"/>
    </source>
</evidence>
<evidence type="ECO:0000256" key="4">
    <source>
        <dbReference type="ARBA" id="ARBA00022581"/>
    </source>
</evidence>
<dbReference type="GO" id="GO:0031640">
    <property type="term" value="P:killing of cells of another organism"/>
    <property type="evidence" value="ECO:0007669"/>
    <property type="project" value="UniProtKB-KW"/>
</dbReference>
<keyword evidence="4" id="KW-0945">Host-virus interaction</keyword>
<keyword evidence="18" id="KW-1185">Reference proteome</keyword>
<evidence type="ECO:0000256" key="11">
    <source>
        <dbReference type="ARBA" id="ARBA00023035"/>
    </source>
</evidence>
<protein>
    <recommendedName>
        <fullName evidence="16">Gnk2-homologous domain-containing protein</fullName>
    </recommendedName>
</protein>
<dbReference type="GO" id="GO:0050832">
    <property type="term" value="P:defense response to fungus"/>
    <property type="evidence" value="ECO:0007669"/>
    <property type="project" value="UniProtKB-KW"/>
</dbReference>
<evidence type="ECO:0000256" key="13">
    <source>
        <dbReference type="ARBA" id="ARBA00024184"/>
    </source>
</evidence>
<organism evidence="17 18">
    <name type="scientific">Salix brachista</name>
    <dbReference type="NCBI Taxonomy" id="2182728"/>
    <lineage>
        <taxon>Eukaryota</taxon>
        <taxon>Viridiplantae</taxon>
        <taxon>Streptophyta</taxon>
        <taxon>Embryophyta</taxon>
        <taxon>Tracheophyta</taxon>
        <taxon>Spermatophyta</taxon>
        <taxon>Magnoliopsida</taxon>
        <taxon>eudicotyledons</taxon>
        <taxon>Gunneridae</taxon>
        <taxon>Pentapetalae</taxon>
        <taxon>rosids</taxon>
        <taxon>fabids</taxon>
        <taxon>Malpighiales</taxon>
        <taxon>Salicaceae</taxon>
        <taxon>Saliceae</taxon>
        <taxon>Salix</taxon>
    </lineage>
</organism>
<feature type="signal peptide" evidence="15">
    <location>
        <begin position="1"/>
        <end position="23"/>
    </location>
</feature>
<evidence type="ECO:0000256" key="3">
    <source>
        <dbReference type="ARBA" id="ARBA00022577"/>
    </source>
</evidence>
<evidence type="ECO:0000256" key="9">
    <source>
        <dbReference type="ARBA" id="ARBA00022949"/>
    </source>
</evidence>
<evidence type="ECO:0000256" key="10">
    <source>
        <dbReference type="ARBA" id="ARBA00023022"/>
    </source>
</evidence>
<comment type="subcellular location">
    <subcellularLocation>
        <location evidence="13">Cell junction</location>
        <location evidence="13">Plasmodesma</location>
    </subcellularLocation>
    <subcellularLocation>
        <location evidence="1">Cell membrane</location>
        <topology evidence="1">Single-pass type I membrane protein</topology>
    </subcellularLocation>
</comment>
<dbReference type="PROSITE" id="PS51473">
    <property type="entry name" value="GNK2"/>
    <property type="match status" value="1"/>
</dbReference>
<evidence type="ECO:0000256" key="6">
    <source>
        <dbReference type="ARBA" id="ARBA00022734"/>
    </source>
</evidence>
<evidence type="ECO:0000256" key="8">
    <source>
        <dbReference type="ARBA" id="ARBA00022821"/>
    </source>
</evidence>
<keyword evidence="11" id="KW-0465">Mannose-binding</keyword>
<keyword evidence="2" id="KW-0929">Antimicrobial</keyword>
<dbReference type="AlphaFoldDB" id="A0A5N5MSW7"/>
<evidence type="ECO:0000256" key="2">
    <source>
        <dbReference type="ARBA" id="ARBA00022529"/>
    </source>
</evidence>
<dbReference type="InterPro" id="IPR002902">
    <property type="entry name" value="GNK2"/>
</dbReference>
<keyword evidence="12" id="KW-1015">Disulfide bond</keyword>
<dbReference type="FunFam" id="3.30.430.20:FF:000023">
    <property type="entry name" value="Antifungal protein ginkbilobin-2"/>
    <property type="match status" value="1"/>
</dbReference>
<name>A0A5N5MSW7_9ROSI</name>
<comment type="similarity">
    <text evidence="14">Belongs to the cysteine-rich repeat secretory protein family. Plasmodesmata-located proteins (PDLD) subfamily.</text>
</comment>
<keyword evidence="9" id="KW-0965">Cell junction</keyword>
<keyword evidence="7" id="KW-0677">Repeat</keyword>
<keyword evidence="5 15" id="KW-0732">Signal</keyword>
<evidence type="ECO:0000313" key="17">
    <source>
        <dbReference type="EMBL" id="KAB5557426.1"/>
    </source>
</evidence>
<proteinExistence type="inferred from homology"/>
<dbReference type="GO" id="GO:0009506">
    <property type="term" value="C:plasmodesma"/>
    <property type="evidence" value="ECO:0007669"/>
    <property type="project" value="UniProtKB-SubCell"/>
</dbReference>
<keyword evidence="3" id="KW-0295">Fungicide</keyword>
<dbReference type="InterPro" id="IPR051378">
    <property type="entry name" value="Cell2Cell_Antifungal"/>
</dbReference>
<evidence type="ECO:0000259" key="16">
    <source>
        <dbReference type="PROSITE" id="PS51473"/>
    </source>
</evidence>
<keyword evidence="10" id="KW-0044">Antibiotic</keyword>
<feature type="chain" id="PRO_5024380696" description="Gnk2-homologous domain-containing protein" evidence="15">
    <location>
        <begin position="24"/>
        <end position="224"/>
    </location>
</feature>
<sequence length="224" mass="23837">MGFPPKLALVFIGFLGLCVIATGVPDTNVTSVLCNSGVYSKGDPFGVSLAYVIAEIVAVTPTSRNYDFFNISPYPNADAFGHAACNQNLTSADCASCLGAAKTAMFASCQSRIGARSVLHDCTIRESMHLCISSKLSTLPVHDACEMSPIIQTPASEEAYEGAHSRNQVHQAGTNGCSLDKAGRVDLYLVLDSTRMGGHPFSVLTFLSHSTNASSWLVIHLNFR</sequence>
<dbReference type="PANTHER" id="PTHR32080">
    <property type="entry name" value="ANTIFUNGAL PROTEIN GINKBILOBIN-2-LIKE"/>
    <property type="match status" value="1"/>
</dbReference>
<feature type="domain" description="Gnk2-homologous" evidence="16">
    <location>
        <begin position="27"/>
        <end position="131"/>
    </location>
</feature>
<dbReference type="Gene3D" id="3.30.430.20">
    <property type="entry name" value="Gnk2 domain, C-X8-C-X2-C motif"/>
    <property type="match status" value="1"/>
</dbReference>
<dbReference type="GO" id="GO:0005537">
    <property type="term" value="F:D-mannose binding"/>
    <property type="evidence" value="ECO:0007669"/>
    <property type="project" value="UniProtKB-KW"/>
</dbReference>
<evidence type="ECO:0000256" key="12">
    <source>
        <dbReference type="ARBA" id="ARBA00023157"/>
    </source>
</evidence>
<reference evidence="18" key="1">
    <citation type="journal article" date="2019" name="Gigascience">
        <title>De novo genome assembly of the endangered Acer yangbiense, a plant species with extremely small populations endemic to Yunnan Province, China.</title>
        <authorList>
            <person name="Yang J."/>
            <person name="Wariss H.M."/>
            <person name="Tao L."/>
            <person name="Zhang R."/>
            <person name="Yun Q."/>
            <person name="Hollingsworth P."/>
            <person name="Dao Z."/>
            <person name="Luo G."/>
            <person name="Guo H."/>
            <person name="Ma Y."/>
            <person name="Sun W."/>
        </authorList>
    </citation>
    <scope>NUCLEOTIDE SEQUENCE [LARGE SCALE GENOMIC DNA]</scope>
    <source>
        <strain evidence="18">cv. br00</strain>
    </source>
</reference>
<evidence type="ECO:0000256" key="1">
    <source>
        <dbReference type="ARBA" id="ARBA00004251"/>
    </source>
</evidence>
<keyword evidence="6" id="KW-0430">Lectin</keyword>
<dbReference type="PANTHER" id="PTHR32080:SF54">
    <property type="entry name" value="GNK2-HOMOLOGOUS DOMAIN-CONTAINING PROTEIN"/>
    <property type="match status" value="1"/>
</dbReference>
<dbReference type="CDD" id="cd23509">
    <property type="entry name" value="Gnk2-like"/>
    <property type="match status" value="1"/>
</dbReference>
<keyword evidence="8" id="KW-0611">Plant defense</keyword>
<accession>A0A5N5MSW7</accession>
<dbReference type="GO" id="GO:0042742">
    <property type="term" value="P:defense response to bacterium"/>
    <property type="evidence" value="ECO:0007669"/>
    <property type="project" value="UniProtKB-KW"/>
</dbReference>
<dbReference type="Pfam" id="PF01657">
    <property type="entry name" value="Stress-antifung"/>
    <property type="match status" value="1"/>
</dbReference>
<comment type="caution">
    <text evidence="17">The sequence shown here is derived from an EMBL/GenBank/DDBJ whole genome shotgun (WGS) entry which is preliminary data.</text>
</comment>
<evidence type="ECO:0000256" key="5">
    <source>
        <dbReference type="ARBA" id="ARBA00022729"/>
    </source>
</evidence>
<dbReference type="GO" id="GO:0005886">
    <property type="term" value="C:plasma membrane"/>
    <property type="evidence" value="ECO:0007669"/>
    <property type="project" value="UniProtKB-SubCell"/>
</dbReference>
<dbReference type="Proteomes" id="UP000326939">
    <property type="component" value="Chromosome 5"/>
</dbReference>
<evidence type="ECO:0000256" key="14">
    <source>
        <dbReference type="ARBA" id="ARBA00038393"/>
    </source>
</evidence>
<gene>
    <name evidence="17" type="ORF">DKX38_008335</name>
</gene>
<evidence type="ECO:0000313" key="18">
    <source>
        <dbReference type="Proteomes" id="UP000326939"/>
    </source>
</evidence>
<dbReference type="InterPro" id="IPR038408">
    <property type="entry name" value="GNK2_sf"/>
</dbReference>
<evidence type="ECO:0000256" key="15">
    <source>
        <dbReference type="SAM" id="SignalP"/>
    </source>
</evidence>
<dbReference type="EMBL" id="VDCV01000005">
    <property type="protein sequence ID" value="KAB5557426.1"/>
    <property type="molecule type" value="Genomic_DNA"/>
</dbReference>